<evidence type="ECO:0000256" key="2">
    <source>
        <dbReference type="ARBA" id="ARBA00010617"/>
    </source>
</evidence>
<dbReference type="GO" id="GO:0004497">
    <property type="term" value="F:monooxygenase activity"/>
    <property type="evidence" value="ECO:0007669"/>
    <property type="project" value="UniProtKB-KW"/>
</dbReference>
<comment type="cofactor">
    <cofactor evidence="1 7">
        <name>heme</name>
        <dbReference type="ChEBI" id="CHEBI:30413"/>
    </cofactor>
</comment>
<accession>A0A6G1J7J1</accession>
<dbReference type="InterPro" id="IPR017972">
    <property type="entry name" value="Cyt_P450_CS"/>
</dbReference>
<comment type="similarity">
    <text evidence="2 8">Belongs to the cytochrome P450 family.</text>
</comment>
<evidence type="ECO:0000256" key="7">
    <source>
        <dbReference type="PIRSR" id="PIRSR602401-1"/>
    </source>
</evidence>
<sequence length="555" mass="63389">MSGTYDSGAEKLFIEDNFPVWKSYNVKNVCTSCAARNYPETKHSPTTSKTMIASPHLFVSFLCLTIFYYASSIILSSIQYNRKTQAFGCGKIKKYRHYDPILGLDFALSMRKAFQEHRWLPWQKELYRDQGVKTFTATFLGSRMIYSAESDNMKAMSTAKWKDFGIQPLRLDNGVTGPFHAIGVSNVDGEMWEFSRNLIKPYFTRDGYSDLGRLKVHTDRLLSLVPLDGTAFDIQPLMQRWFLDTSTEFLFGKTLNSLTYPTKVKISIAMVDVMRGLRARLQMAKLMFLHYDPVWLRNVQTVKDFIDANVKSTLAERSKCIASGNKSSRTDLLWDMVRQVQDPEVLRGQILAVFVPSNDTTSILISNAFYALSRHPEVYSKLRKKVLALGDQELNFEKLRSISYLAWVLNEVHRLYPNGILMVRQALTDTTLPVGGGQDQAAPIFVAKGDIVSCNRYLMHRDLDIWGPDAEEFNPERWREARPMWKFVPFGGGPRICPAHVLVMTEASYVLCRFAQRFEKIEAKDDRPYTAIMRIGPSNMHGVKISAVKDEKATL</sequence>
<dbReference type="EMBL" id="MU005577">
    <property type="protein sequence ID" value="KAF2686195.1"/>
    <property type="molecule type" value="Genomic_DNA"/>
</dbReference>
<dbReference type="CDD" id="cd11063">
    <property type="entry name" value="CYP52"/>
    <property type="match status" value="1"/>
</dbReference>
<dbReference type="Proteomes" id="UP000799291">
    <property type="component" value="Unassembled WGS sequence"/>
</dbReference>
<evidence type="ECO:0000256" key="4">
    <source>
        <dbReference type="ARBA" id="ARBA00023002"/>
    </source>
</evidence>
<dbReference type="PRINTS" id="PR00463">
    <property type="entry name" value="EP450I"/>
</dbReference>
<dbReference type="InterPro" id="IPR036396">
    <property type="entry name" value="Cyt_P450_sf"/>
</dbReference>
<dbReference type="OrthoDB" id="1470350at2759"/>
<keyword evidence="3 7" id="KW-0479">Metal-binding</keyword>
<keyword evidence="4 8" id="KW-0560">Oxidoreductase</keyword>
<protein>
    <submittedName>
        <fullName evidence="10">Cytochrome P450 monooxygenase</fullName>
    </submittedName>
</protein>
<dbReference type="SUPFAM" id="SSF48264">
    <property type="entry name" value="Cytochrome P450"/>
    <property type="match status" value="1"/>
</dbReference>
<dbReference type="Pfam" id="PF00067">
    <property type="entry name" value="p450"/>
    <property type="match status" value="1"/>
</dbReference>
<dbReference type="GO" id="GO:0020037">
    <property type="term" value="F:heme binding"/>
    <property type="evidence" value="ECO:0007669"/>
    <property type="project" value="InterPro"/>
</dbReference>
<dbReference type="PANTHER" id="PTHR24287">
    <property type="entry name" value="P450, PUTATIVE (EUROFUNG)-RELATED"/>
    <property type="match status" value="1"/>
</dbReference>
<evidence type="ECO:0000313" key="11">
    <source>
        <dbReference type="Proteomes" id="UP000799291"/>
    </source>
</evidence>
<evidence type="ECO:0000313" key="10">
    <source>
        <dbReference type="EMBL" id="KAF2686195.1"/>
    </source>
</evidence>
<keyword evidence="11" id="KW-1185">Reference proteome</keyword>
<gene>
    <name evidence="10" type="ORF">K458DRAFT_476751</name>
</gene>
<keyword evidence="6 8" id="KW-0503">Monooxygenase</keyword>
<dbReference type="InterPro" id="IPR047146">
    <property type="entry name" value="Cyt_P450_E_CYP52_fungi"/>
</dbReference>
<keyword evidence="9" id="KW-0472">Membrane</keyword>
<dbReference type="Gene3D" id="1.10.630.10">
    <property type="entry name" value="Cytochrome P450"/>
    <property type="match status" value="1"/>
</dbReference>
<organism evidence="10 11">
    <name type="scientific">Lentithecium fluviatile CBS 122367</name>
    <dbReference type="NCBI Taxonomy" id="1168545"/>
    <lineage>
        <taxon>Eukaryota</taxon>
        <taxon>Fungi</taxon>
        <taxon>Dikarya</taxon>
        <taxon>Ascomycota</taxon>
        <taxon>Pezizomycotina</taxon>
        <taxon>Dothideomycetes</taxon>
        <taxon>Pleosporomycetidae</taxon>
        <taxon>Pleosporales</taxon>
        <taxon>Massarineae</taxon>
        <taxon>Lentitheciaceae</taxon>
        <taxon>Lentithecium</taxon>
    </lineage>
</organism>
<dbReference type="PANTHER" id="PTHR24287:SF18">
    <property type="entry name" value="CYTOCHROME P450 MONOOXYGENASE APDE-RELATED"/>
    <property type="match status" value="1"/>
</dbReference>
<keyword evidence="9" id="KW-1133">Transmembrane helix</keyword>
<feature type="transmembrane region" description="Helical" evidence="9">
    <location>
        <begin position="57"/>
        <end position="78"/>
    </location>
</feature>
<evidence type="ECO:0000256" key="9">
    <source>
        <dbReference type="SAM" id="Phobius"/>
    </source>
</evidence>
<dbReference type="AlphaFoldDB" id="A0A6G1J7J1"/>
<dbReference type="PROSITE" id="PS00086">
    <property type="entry name" value="CYTOCHROME_P450"/>
    <property type="match status" value="1"/>
</dbReference>
<keyword evidence="9" id="KW-0812">Transmembrane</keyword>
<feature type="binding site" description="axial binding residue" evidence="7">
    <location>
        <position position="497"/>
    </location>
    <ligand>
        <name>heme</name>
        <dbReference type="ChEBI" id="CHEBI:30413"/>
    </ligand>
    <ligandPart>
        <name>Fe</name>
        <dbReference type="ChEBI" id="CHEBI:18248"/>
    </ligandPart>
</feature>
<dbReference type="GO" id="GO:0005506">
    <property type="term" value="F:iron ion binding"/>
    <property type="evidence" value="ECO:0007669"/>
    <property type="project" value="InterPro"/>
</dbReference>
<keyword evidence="5 7" id="KW-0408">Iron</keyword>
<evidence type="ECO:0000256" key="8">
    <source>
        <dbReference type="RuleBase" id="RU000461"/>
    </source>
</evidence>
<reference evidence="10" key="1">
    <citation type="journal article" date="2020" name="Stud. Mycol.">
        <title>101 Dothideomycetes genomes: a test case for predicting lifestyles and emergence of pathogens.</title>
        <authorList>
            <person name="Haridas S."/>
            <person name="Albert R."/>
            <person name="Binder M."/>
            <person name="Bloem J."/>
            <person name="Labutti K."/>
            <person name="Salamov A."/>
            <person name="Andreopoulos B."/>
            <person name="Baker S."/>
            <person name="Barry K."/>
            <person name="Bills G."/>
            <person name="Bluhm B."/>
            <person name="Cannon C."/>
            <person name="Castanera R."/>
            <person name="Culley D."/>
            <person name="Daum C."/>
            <person name="Ezra D."/>
            <person name="Gonzalez J."/>
            <person name="Henrissat B."/>
            <person name="Kuo A."/>
            <person name="Liang C."/>
            <person name="Lipzen A."/>
            <person name="Lutzoni F."/>
            <person name="Magnuson J."/>
            <person name="Mondo S."/>
            <person name="Nolan M."/>
            <person name="Ohm R."/>
            <person name="Pangilinan J."/>
            <person name="Park H.-J."/>
            <person name="Ramirez L."/>
            <person name="Alfaro M."/>
            <person name="Sun H."/>
            <person name="Tritt A."/>
            <person name="Yoshinaga Y."/>
            <person name="Zwiers L.-H."/>
            <person name="Turgeon B."/>
            <person name="Goodwin S."/>
            <person name="Spatafora J."/>
            <person name="Crous P."/>
            <person name="Grigoriev I."/>
        </authorList>
    </citation>
    <scope>NUCLEOTIDE SEQUENCE</scope>
    <source>
        <strain evidence="10">CBS 122367</strain>
    </source>
</reference>
<evidence type="ECO:0000256" key="1">
    <source>
        <dbReference type="ARBA" id="ARBA00001971"/>
    </source>
</evidence>
<dbReference type="InterPro" id="IPR001128">
    <property type="entry name" value="Cyt_P450"/>
</dbReference>
<evidence type="ECO:0000256" key="5">
    <source>
        <dbReference type="ARBA" id="ARBA00023004"/>
    </source>
</evidence>
<keyword evidence="7 8" id="KW-0349">Heme</keyword>
<name>A0A6G1J7J1_9PLEO</name>
<dbReference type="InterPro" id="IPR002401">
    <property type="entry name" value="Cyt_P450_E_grp-I"/>
</dbReference>
<proteinExistence type="inferred from homology"/>
<evidence type="ECO:0000256" key="3">
    <source>
        <dbReference type="ARBA" id="ARBA00022723"/>
    </source>
</evidence>
<dbReference type="GO" id="GO:0016705">
    <property type="term" value="F:oxidoreductase activity, acting on paired donors, with incorporation or reduction of molecular oxygen"/>
    <property type="evidence" value="ECO:0007669"/>
    <property type="project" value="InterPro"/>
</dbReference>
<evidence type="ECO:0000256" key="6">
    <source>
        <dbReference type="ARBA" id="ARBA00023033"/>
    </source>
</evidence>